<dbReference type="EMBL" id="MT144002">
    <property type="protein sequence ID" value="QJA46070.1"/>
    <property type="molecule type" value="Genomic_DNA"/>
</dbReference>
<dbReference type="GO" id="GO:0008168">
    <property type="term" value="F:methyltransferase activity"/>
    <property type="evidence" value="ECO:0007669"/>
    <property type="project" value="UniProtKB-KW"/>
</dbReference>
<keyword evidence="1" id="KW-0812">Transmembrane</keyword>
<dbReference type="Pfam" id="PF07963">
    <property type="entry name" value="N_methyl"/>
    <property type="match status" value="1"/>
</dbReference>
<evidence type="ECO:0000313" key="3">
    <source>
        <dbReference type="EMBL" id="QJH98857.1"/>
    </source>
</evidence>
<evidence type="ECO:0000313" key="2">
    <source>
        <dbReference type="EMBL" id="QJA46070.1"/>
    </source>
</evidence>
<name>A0A6H1ZFV0_9ZZZZ</name>
<dbReference type="AlphaFoldDB" id="A0A6H1ZFV0"/>
<accession>A0A6H1ZFV0</accession>
<dbReference type="NCBIfam" id="TIGR02532">
    <property type="entry name" value="IV_pilin_GFxxxE"/>
    <property type="match status" value="1"/>
</dbReference>
<dbReference type="InterPro" id="IPR012902">
    <property type="entry name" value="N_methyl_site"/>
</dbReference>
<proteinExistence type="predicted"/>
<keyword evidence="1" id="KW-0472">Membrane</keyword>
<sequence>MNKGFTLIELLVLIALVGILITIVIVSIVGQEQGKIQICQGNNCIIVDKYRLSEGCAITDDETICGNFTIKKEK</sequence>
<dbReference type="EMBL" id="MT144755">
    <property type="protein sequence ID" value="QJH98857.1"/>
    <property type="molecule type" value="Genomic_DNA"/>
</dbReference>
<protein>
    <submittedName>
        <fullName evidence="2">Putative methyltransferase</fullName>
    </submittedName>
</protein>
<evidence type="ECO:0000256" key="1">
    <source>
        <dbReference type="SAM" id="Phobius"/>
    </source>
</evidence>
<organism evidence="2">
    <name type="scientific">viral metagenome</name>
    <dbReference type="NCBI Taxonomy" id="1070528"/>
    <lineage>
        <taxon>unclassified sequences</taxon>
        <taxon>metagenomes</taxon>
        <taxon>organismal metagenomes</taxon>
    </lineage>
</organism>
<feature type="transmembrane region" description="Helical" evidence="1">
    <location>
        <begin position="7"/>
        <end position="30"/>
    </location>
</feature>
<dbReference type="InterPro" id="IPR045584">
    <property type="entry name" value="Pilin-like"/>
</dbReference>
<keyword evidence="2" id="KW-0489">Methyltransferase</keyword>
<gene>
    <name evidence="2" type="ORF">TM448A00312_0028</name>
    <name evidence="3" type="ORF">TM448B01411_0012</name>
</gene>
<keyword evidence="1" id="KW-1133">Transmembrane helix</keyword>
<dbReference type="SUPFAM" id="SSF54523">
    <property type="entry name" value="Pili subunits"/>
    <property type="match status" value="1"/>
</dbReference>
<reference evidence="2" key="1">
    <citation type="submission" date="2020-03" db="EMBL/GenBank/DDBJ databases">
        <title>The deep terrestrial virosphere.</title>
        <authorList>
            <person name="Holmfeldt K."/>
            <person name="Nilsson E."/>
            <person name="Simone D."/>
            <person name="Lopez-Fernandez M."/>
            <person name="Wu X."/>
            <person name="de Brujin I."/>
            <person name="Lundin D."/>
            <person name="Andersson A."/>
            <person name="Bertilsson S."/>
            <person name="Dopson M."/>
        </authorList>
    </citation>
    <scope>NUCLEOTIDE SEQUENCE</scope>
    <source>
        <strain evidence="2">TM448A00312</strain>
        <strain evidence="3">TM448B01411</strain>
    </source>
</reference>
<dbReference type="PROSITE" id="PS00409">
    <property type="entry name" value="PROKAR_NTER_METHYL"/>
    <property type="match status" value="1"/>
</dbReference>
<keyword evidence="2" id="KW-0808">Transferase</keyword>
<dbReference type="GO" id="GO:0032259">
    <property type="term" value="P:methylation"/>
    <property type="evidence" value="ECO:0007669"/>
    <property type="project" value="UniProtKB-KW"/>
</dbReference>